<evidence type="ECO:0000313" key="2">
    <source>
        <dbReference type="Proteomes" id="UP000046395"/>
    </source>
</evidence>
<sequence length="93" mass="10057">MTKRGLEWARVLGSFMLRRSTDLVSASEDRFGAATKRPCGHACLTRHKAATKTANCETSTAQAIGSRGHSHGLHPPKVHLSREAAISGRMANF</sequence>
<accession>A0A5S6QN68</accession>
<evidence type="ECO:0000313" key="3">
    <source>
        <dbReference type="WBParaSite" id="TMUE_2000008609.1"/>
    </source>
</evidence>
<protein>
    <submittedName>
        <fullName evidence="3">Uncharacterized protein</fullName>
    </submittedName>
</protein>
<evidence type="ECO:0000256" key="1">
    <source>
        <dbReference type="SAM" id="MobiDB-lite"/>
    </source>
</evidence>
<feature type="compositionally biased region" description="Basic residues" evidence="1">
    <location>
        <begin position="68"/>
        <end position="79"/>
    </location>
</feature>
<reference evidence="3" key="1">
    <citation type="submission" date="2019-12" db="UniProtKB">
        <authorList>
            <consortium name="WormBaseParasite"/>
        </authorList>
    </citation>
    <scope>IDENTIFICATION</scope>
</reference>
<proteinExistence type="predicted"/>
<name>A0A5S6QN68_TRIMR</name>
<dbReference type="WBParaSite" id="TMUE_2000008609.1">
    <property type="protein sequence ID" value="TMUE_2000008609.1"/>
    <property type="gene ID" value="WBGene00300339"/>
</dbReference>
<organism evidence="2 3">
    <name type="scientific">Trichuris muris</name>
    <name type="common">Mouse whipworm</name>
    <dbReference type="NCBI Taxonomy" id="70415"/>
    <lineage>
        <taxon>Eukaryota</taxon>
        <taxon>Metazoa</taxon>
        <taxon>Ecdysozoa</taxon>
        <taxon>Nematoda</taxon>
        <taxon>Enoplea</taxon>
        <taxon>Dorylaimia</taxon>
        <taxon>Trichinellida</taxon>
        <taxon>Trichuridae</taxon>
        <taxon>Trichuris</taxon>
    </lineage>
</organism>
<dbReference type="AlphaFoldDB" id="A0A5S6QN68"/>
<dbReference type="Proteomes" id="UP000046395">
    <property type="component" value="Unassembled WGS sequence"/>
</dbReference>
<feature type="region of interest" description="Disordered" evidence="1">
    <location>
        <begin position="62"/>
        <end position="85"/>
    </location>
</feature>
<keyword evidence="2" id="KW-1185">Reference proteome</keyword>